<name>A0A151TV57_CAJCA</name>
<dbReference type="AlphaFoldDB" id="A0A151TV57"/>
<evidence type="ECO:0000313" key="2">
    <source>
        <dbReference type="Proteomes" id="UP000075243"/>
    </source>
</evidence>
<dbReference type="PANTHER" id="PTHR47481">
    <property type="match status" value="1"/>
</dbReference>
<dbReference type="EMBL" id="CM003605">
    <property type="protein sequence ID" value="KYP70959.1"/>
    <property type="molecule type" value="Genomic_DNA"/>
</dbReference>
<evidence type="ECO:0000313" key="1">
    <source>
        <dbReference type="EMBL" id="KYP70959.1"/>
    </source>
</evidence>
<proteinExistence type="predicted"/>
<dbReference type="Gramene" id="C.cajan_09917.t">
    <property type="protein sequence ID" value="C.cajan_09917.t.cds1"/>
    <property type="gene ID" value="C.cajan_09917"/>
</dbReference>
<organism evidence="1 2">
    <name type="scientific">Cajanus cajan</name>
    <name type="common">Pigeon pea</name>
    <name type="synonym">Cajanus indicus</name>
    <dbReference type="NCBI Taxonomy" id="3821"/>
    <lineage>
        <taxon>Eukaryota</taxon>
        <taxon>Viridiplantae</taxon>
        <taxon>Streptophyta</taxon>
        <taxon>Embryophyta</taxon>
        <taxon>Tracheophyta</taxon>
        <taxon>Spermatophyta</taxon>
        <taxon>Magnoliopsida</taxon>
        <taxon>eudicotyledons</taxon>
        <taxon>Gunneridae</taxon>
        <taxon>Pentapetalae</taxon>
        <taxon>rosids</taxon>
        <taxon>fabids</taxon>
        <taxon>Fabales</taxon>
        <taxon>Fabaceae</taxon>
        <taxon>Papilionoideae</taxon>
        <taxon>50 kb inversion clade</taxon>
        <taxon>NPAAA clade</taxon>
        <taxon>indigoferoid/millettioid clade</taxon>
        <taxon>Phaseoleae</taxon>
        <taxon>Cajanus</taxon>
    </lineage>
</organism>
<evidence type="ECO:0008006" key="3">
    <source>
        <dbReference type="Google" id="ProtNLM"/>
    </source>
</evidence>
<gene>
    <name evidence="1" type="ORF">KK1_010201</name>
</gene>
<reference evidence="1 2" key="1">
    <citation type="journal article" date="2012" name="Nat. Biotechnol.">
        <title>Draft genome sequence of pigeonpea (Cajanus cajan), an orphan legume crop of resource-poor farmers.</title>
        <authorList>
            <person name="Varshney R.K."/>
            <person name="Chen W."/>
            <person name="Li Y."/>
            <person name="Bharti A.K."/>
            <person name="Saxena R.K."/>
            <person name="Schlueter J.A."/>
            <person name="Donoghue M.T."/>
            <person name="Azam S."/>
            <person name="Fan G."/>
            <person name="Whaley A.M."/>
            <person name="Farmer A.D."/>
            <person name="Sheridan J."/>
            <person name="Iwata A."/>
            <person name="Tuteja R."/>
            <person name="Penmetsa R.V."/>
            <person name="Wu W."/>
            <person name="Upadhyaya H.D."/>
            <person name="Yang S.P."/>
            <person name="Shah T."/>
            <person name="Saxena K.B."/>
            <person name="Michael T."/>
            <person name="McCombie W.R."/>
            <person name="Yang B."/>
            <person name="Zhang G."/>
            <person name="Yang H."/>
            <person name="Wang J."/>
            <person name="Spillane C."/>
            <person name="Cook D.R."/>
            <person name="May G.D."/>
            <person name="Xu X."/>
            <person name="Jackson S.A."/>
        </authorList>
    </citation>
    <scope>NUCLEOTIDE SEQUENCE [LARGE SCALE GENOMIC DNA]</scope>
    <source>
        <strain evidence="2">cv. Asha</strain>
    </source>
</reference>
<sequence>MASATSTIFVPQTFSSTISCKLRNDNYLTWMHHAKATIKGFQLKKHILGISMIPREYLSKEDQAKGIVNPEYENFEQQDNLLKSWLLESMEAKFKVYAVGCEWRYQIWDILKTYFTSHTRARIKHPTLRDSKIGFNQ</sequence>
<keyword evidence="2" id="KW-1185">Reference proteome</keyword>
<accession>A0A151TV57</accession>
<dbReference type="Proteomes" id="UP000075243">
    <property type="component" value="Chromosome 3"/>
</dbReference>
<dbReference type="PANTHER" id="PTHR47481:SF30">
    <property type="entry name" value="CCHC-TYPE DOMAIN-CONTAINING PROTEIN"/>
    <property type="match status" value="1"/>
</dbReference>
<protein>
    <recommendedName>
        <fullName evidence="3">Retrotransposon Copia-like N-terminal domain-containing protein</fullName>
    </recommendedName>
</protein>